<evidence type="ECO:0000256" key="2">
    <source>
        <dbReference type="ARBA" id="ARBA00023136"/>
    </source>
</evidence>
<dbReference type="Gene3D" id="3.40.710.10">
    <property type="entry name" value="DD-peptidase/beta-lactamase superfamily"/>
    <property type="match status" value="1"/>
</dbReference>
<feature type="domain" description="Beta-lactamase-related" evidence="4">
    <location>
        <begin position="79"/>
        <end position="378"/>
    </location>
</feature>
<keyword evidence="2" id="KW-0472">Membrane</keyword>
<dbReference type="PANTHER" id="PTHR46825">
    <property type="entry name" value="D-ALANYL-D-ALANINE-CARBOXYPEPTIDASE/ENDOPEPTIDASE AMPH"/>
    <property type="match status" value="1"/>
</dbReference>
<comment type="caution">
    <text evidence="5">The sequence shown here is derived from an EMBL/GenBank/DDBJ whole genome shotgun (WGS) entry which is preliminary data.</text>
</comment>
<dbReference type="AlphaFoldDB" id="A0A4V2L1V9"/>
<feature type="compositionally biased region" description="Basic residues" evidence="3">
    <location>
        <begin position="52"/>
        <end position="66"/>
    </location>
</feature>
<name>A0A4V2L1V9_9LACO</name>
<dbReference type="SUPFAM" id="SSF56601">
    <property type="entry name" value="beta-lactamase/transpeptidase-like"/>
    <property type="match status" value="1"/>
</dbReference>
<dbReference type="RefSeq" id="WP_131509615.1">
    <property type="nucleotide sequence ID" value="NZ_JBFCVW010000011.1"/>
</dbReference>
<proteinExistence type="predicted"/>
<gene>
    <name evidence="5" type="ORF">EUZ87_05215</name>
</gene>
<dbReference type="PANTHER" id="PTHR46825:SF11">
    <property type="entry name" value="PENICILLIN-BINDING PROTEIN 4"/>
    <property type="match status" value="1"/>
</dbReference>
<keyword evidence="5" id="KW-0378">Hydrolase</keyword>
<evidence type="ECO:0000259" key="4">
    <source>
        <dbReference type="Pfam" id="PF00144"/>
    </source>
</evidence>
<dbReference type="Proteomes" id="UP000292648">
    <property type="component" value="Unassembled WGS sequence"/>
</dbReference>
<evidence type="ECO:0000313" key="6">
    <source>
        <dbReference type="Proteomes" id="UP000292648"/>
    </source>
</evidence>
<dbReference type="EMBL" id="SEHH01000040">
    <property type="protein sequence ID" value="TBX47093.1"/>
    <property type="molecule type" value="Genomic_DNA"/>
</dbReference>
<dbReference type="InterPro" id="IPR050491">
    <property type="entry name" value="AmpC-like"/>
</dbReference>
<comment type="subcellular location">
    <subcellularLocation>
        <location evidence="1">Membrane</location>
    </subcellularLocation>
</comment>
<dbReference type="InterPro" id="IPR012338">
    <property type="entry name" value="Beta-lactam/transpept-like"/>
</dbReference>
<feature type="region of interest" description="Disordered" evidence="3">
    <location>
        <begin position="44"/>
        <end position="72"/>
    </location>
</feature>
<sequence>MMRKRRWLLGLIPILLGLIGIGIWGSQQLGQGARQVTPKTLKVQQAASKIKPATKKKRVTPQKRQPRSGQLSEAQAIKQIDQLIKSHHIMGTLLLTTNGPAGVRIRTYGYADDAGRIRNTKTEAYPLASLQKAVTGAIIQKLINQGKLSMTTKLSHFYPGIPYANQITVRQLLDHRSGIRMAEMTPKSILPTETARLNFTLRHLQSTGNHAYAYSNANFTVLAGIIRKVTHKSYQTALNNDIIRPLGLKHTYEYNDIPGNVLNPSSYRLTNGLGQSGIISKPLQSSELGCGSLYMSVGDYYKFMYALQSGQLLGSAGLRSVADNFQLKYSAGVYYQAGQLIRVGGNDNNFHTYYMGSRNAKVALVLFENQGVFGGDNQVAYKIRNILLKTAPF</sequence>
<organism evidence="5 6">
    <name type="scientific">Lactiplantibacillus paraplantarum</name>
    <dbReference type="NCBI Taxonomy" id="60520"/>
    <lineage>
        <taxon>Bacteria</taxon>
        <taxon>Bacillati</taxon>
        <taxon>Bacillota</taxon>
        <taxon>Bacilli</taxon>
        <taxon>Lactobacillales</taxon>
        <taxon>Lactobacillaceae</taxon>
        <taxon>Lactiplantibacillus</taxon>
    </lineage>
</organism>
<accession>A0A4V2L1V9</accession>
<evidence type="ECO:0000256" key="1">
    <source>
        <dbReference type="ARBA" id="ARBA00004370"/>
    </source>
</evidence>
<reference evidence="5 6" key="1">
    <citation type="submission" date="2019-01" db="EMBL/GenBank/DDBJ databases">
        <title>Draft genome sequence of Lactobacillus paraplantarum OSY-TC318, a Producer of the novel lantibiotic Paraplantaracin TC318.</title>
        <authorList>
            <person name="Hussein W.E."/>
            <person name="Huang E."/>
            <person name="Yousef A.E."/>
        </authorList>
    </citation>
    <scope>NUCLEOTIDE SEQUENCE [LARGE SCALE GENOMIC DNA]</scope>
    <source>
        <strain evidence="5 6">OSY-TC318</strain>
    </source>
</reference>
<protein>
    <submittedName>
        <fullName evidence="5">Class A beta-lactamase-related serine hydrolase</fullName>
    </submittedName>
</protein>
<dbReference type="GO" id="GO:0016787">
    <property type="term" value="F:hydrolase activity"/>
    <property type="evidence" value="ECO:0007669"/>
    <property type="project" value="UniProtKB-KW"/>
</dbReference>
<dbReference type="GO" id="GO:0016020">
    <property type="term" value="C:membrane"/>
    <property type="evidence" value="ECO:0007669"/>
    <property type="project" value="UniProtKB-SubCell"/>
</dbReference>
<dbReference type="Pfam" id="PF00144">
    <property type="entry name" value="Beta-lactamase"/>
    <property type="match status" value="1"/>
</dbReference>
<evidence type="ECO:0000313" key="5">
    <source>
        <dbReference type="EMBL" id="TBX47093.1"/>
    </source>
</evidence>
<evidence type="ECO:0000256" key="3">
    <source>
        <dbReference type="SAM" id="MobiDB-lite"/>
    </source>
</evidence>
<dbReference type="InterPro" id="IPR001466">
    <property type="entry name" value="Beta-lactam-related"/>
</dbReference>